<proteinExistence type="predicted"/>
<evidence type="ECO:0000313" key="1">
    <source>
        <dbReference type="EnsemblPlants" id="AVESA.00010b.r2.5DG0954110.1.CDS"/>
    </source>
</evidence>
<protein>
    <submittedName>
        <fullName evidence="1">Uncharacterized protein</fullName>
    </submittedName>
</protein>
<keyword evidence="2" id="KW-1185">Reference proteome</keyword>
<dbReference type="Proteomes" id="UP001732700">
    <property type="component" value="Chromosome 5D"/>
</dbReference>
<organism evidence="1 2">
    <name type="scientific">Avena sativa</name>
    <name type="common">Oat</name>
    <dbReference type="NCBI Taxonomy" id="4498"/>
    <lineage>
        <taxon>Eukaryota</taxon>
        <taxon>Viridiplantae</taxon>
        <taxon>Streptophyta</taxon>
        <taxon>Embryophyta</taxon>
        <taxon>Tracheophyta</taxon>
        <taxon>Spermatophyta</taxon>
        <taxon>Magnoliopsida</taxon>
        <taxon>Liliopsida</taxon>
        <taxon>Poales</taxon>
        <taxon>Poaceae</taxon>
        <taxon>BOP clade</taxon>
        <taxon>Pooideae</taxon>
        <taxon>Poodae</taxon>
        <taxon>Poeae</taxon>
        <taxon>Poeae Chloroplast Group 1 (Aveneae type)</taxon>
        <taxon>Aveninae</taxon>
        <taxon>Avena</taxon>
    </lineage>
</organism>
<name>A0ACD5Y7B3_AVESA</name>
<sequence length="473" mass="52119">MDFSTDVLVEILLRLPTSARRRARLVCRLWREAVDERTTEMHSRAAKPLLWNTRTAVAYVDDFSSSSSPWSCTTEVWRSCVPCASSYGDADVQLVGTSNGLLCLCDNGGDRTGGAVTVVNPATGETLSLPLLPCTDERFGGRRSRRWDKAYSFGYHPTSGRYKVVHVPCRFDGGYFDLDGVCDFDALQVLELGEEASWREVPAPADARCNLEAGVTSIDGATYWVTEGGGDPRVASLSLDDDERVVTFALPFAALSAGPPDNYRLAEVRGRLSVVVHDRSRSTTGVWVLEEKDTWTRRYSLHSQDLTQPHFVYGDEVVTHDGSSLYGHRRKSGPNLLCDVMKINAKDQGTLVARVWGETCFSRTFPYVQTTEPLGVYASKTPSTTALQGEGDLHRTQVLEHAQLVGLQGEVDLHRTQELEHAQLGCLQDPPRAAVAALAPMTLARVEPKALALVLLLTFFSLLLAFFSTCMHK</sequence>
<reference evidence="1" key="1">
    <citation type="submission" date="2021-05" db="EMBL/GenBank/DDBJ databases">
        <authorList>
            <person name="Scholz U."/>
            <person name="Mascher M."/>
            <person name="Fiebig A."/>
        </authorList>
    </citation>
    <scope>NUCLEOTIDE SEQUENCE [LARGE SCALE GENOMIC DNA]</scope>
</reference>
<accession>A0ACD5Y7B3</accession>
<reference evidence="1" key="2">
    <citation type="submission" date="2025-09" db="UniProtKB">
        <authorList>
            <consortium name="EnsemblPlants"/>
        </authorList>
    </citation>
    <scope>IDENTIFICATION</scope>
</reference>
<evidence type="ECO:0000313" key="2">
    <source>
        <dbReference type="Proteomes" id="UP001732700"/>
    </source>
</evidence>
<dbReference type="EnsemblPlants" id="AVESA.00010b.r2.5DG0954110.1">
    <property type="protein sequence ID" value="AVESA.00010b.r2.5DG0954110.1.CDS"/>
    <property type="gene ID" value="AVESA.00010b.r2.5DG0954110"/>
</dbReference>